<comment type="caution">
    <text evidence="12">The sequence shown here is derived from an EMBL/GenBank/DDBJ whole genome shotgun (WGS) entry which is preliminary data.</text>
</comment>
<dbReference type="SMART" id="SM00252">
    <property type="entry name" value="SH2"/>
    <property type="match status" value="1"/>
</dbReference>
<evidence type="ECO:0000259" key="10">
    <source>
        <dbReference type="PROSITE" id="PS50001"/>
    </source>
</evidence>
<comment type="catalytic activity">
    <reaction evidence="8">
        <text>L-tyrosyl-[protein] + ATP = O-phospho-L-tyrosyl-[protein] + ADP + H(+)</text>
        <dbReference type="Rhea" id="RHEA:10596"/>
        <dbReference type="Rhea" id="RHEA-COMP:10136"/>
        <dbReference type="Rhea" id="RHEA-COMP:20101"/>
        <dbReference type="ChEBI" id="CHEBI:15378"/>
        <dbReference type="ChEBI" id="CHEBI:30616"/>
        <dbReference type="ChEBI" id="CHEBI:46858"/>
        <dbReference type="ChEBI" id="CHEBI:61978"/>
        <dbReference type="ChEBI" id="CHEBI:456216"/>
        <dbReference type="EC" id="2.7.10.2"/>
    </reaction>
</comment>
<organism evidence="12 13">
    <name type="scientific">Caenorhabditis angaria</name>
    <dbReference type="NCBI Taxonomy" id="860376"/>
    <lineage>
        <taxon>Eukaryota</taxon>
        <taxon>Metazoa</taxon>
        <taxon>Ecdysozoa</taxon>
        <taxon>Nematoda</taxon>
        <taxon>Chromadorea</taxon>
        <taxon>Rhabditida</taxon>
        <taxon>Rhabditina</taxon>
        <taxon>Rhabditomorpha</taxon>
        <taxon>Rhabditoidea</taxon>
        <taxon>Rhabditidae</taxon>
        <taxon>Peloderinae</taxon>
        <taxon>Caenorhabditis</taxon>
    </lineage>
</organism>
<keyword evidence="3 8" id="KW-0418">Kinase</keyword>
<dbReference type="InterPro" id="IPR035849">
    <property type="entry name" value="Fes/Fps/Fer_SH2"/>
</dbReference>
<evidence type="ECO:0000313" key="13">
    <source>
        <dbReference type="Proteomes" id="UP001152747"/>
    </source>
</evidence>
<dbReference type="OrthoDB" id="3256376at2759"/>
<evidence type="ECO:0000256" key="1">
    <source>
        <dbReference type="ARBA" id="ARBA00022679"/>
    </source>
</evidence>
<dbReference type="InterPro" id="IPR050198">
    <property type="entry name" value="Non-receptor_tyrosine_kinases"/>
</dbReference>
<keyword evidence="5 8" id="KW-0829">Tyrosine-protein kinase</keyword>
<evidence type="ECO:0000259" key="11">
    <source>
        <dbReference type="PROSITE" id="PS50011"/>
    </source>
</evidence>
<keyword evidence="6" id="KW-0727">SH2 domain</keyword>
<feature type="binding site" evidence="7">
    <location>
        <position position="154"/>
    </location>
    <ligand>
        <name>ATP</name>
        <dbReference type="ChEBI" id="CHEBI:30616"/>
    </ligand>
</feature>
<evidence type="ECO:0000313" key="12">
    <source>
        <dbReference type="EMBL" id="CAI5438251.1"/>
    </source>
</evidence>
<accession>A0A9P1I3U6</accession>
<dbReference type="SUPFAM" id="SSF55550">
    <property type="entry name" value="SH2 domain"/>
    <property type="match status" value="1"/>
</dbReference>
<keyword evidence="13" id="KW-1185">Reference proteome</keyword>
<name>A0A9P1I3U6_9PELO</name>
<feature type="domain" description="SH2" evidence="10">
    <location>
        <begin position="11"/>
        <end position="109"/>
    </location>
</feature>
<dbReference type="GO" id="GO:0005524">
    <property type="term" value="F:ATP binding"/>
    <property type="evidence" value="ECO:0007669"/>
    <property type="project" value="UniProtKB-UniRule"/>
</dbReference>
<dbReference type="AlphaFoldDB" id="A0A9P1I3U6"/>
<dbReference type="InterPro" id="IPR036860">
    <property type="entry name" value="SH2_dom_sf"/>
</dbReference>
<evidence type="ECO:0000256" key="4">
    <source>
        <dbReference type="ARBA" id="ARBA00022840"/>
    </source>
</evidence>
<dbReference type="Gene3D" id="3.30.200.20">
    <property type="entry name" value="Phosphorylase Kinase, domain 1"/>
    <property type="match status" value="1"/>
</dbReference>
<dbReference type="SUPFAM" id="SSF56112">
    <property type="entry name" value="Protein kinase-like (PK-like)"/>
    <property type="match status" value="1"/>
</dbReference>
<dbReference type="PANTHER" id="PTHR24418">
    <property type="entry name" value="TYROSINE-PROTEIN KINASE"/>
    <property type="match status" value="1"/>
</dbReference>
<comment type="similarity">
    <text evidence="8">Belongs to the protein kinase superfamily. Tyr protein kinase family.</text>
</comment>
<dbReference type="CDD" id="cd10361">
    <property type="entry name" value="SH2_Fps_family"/>
    <property type="match status" value="1"/>
</dbReference>
<evidence type="ECO:0000256" key="6">
    <source>
        <dbReference type="PROSITE-ProRule" id="PRU00191"/>
    </source>
</evidence>
<dbReference type="InterPro" id="IPR000719">
    <property type="entry name" value="Prot_kinase_dom"/>
</dbReference>
<evidence type="ECO:0000256" key="9">
    <source>
        <dbReference type="SAM" id="MobiDB-lite"/>
    </source>
</evidence>
<dbReference type="PROSITE" id="PS50011">
    <property type="entry name" value="PROTEIN_KINASE_DOM"/>
    <property type="match status" value="1"/>
</dbReference>
<dbReference type="InterPro" id="IPR001245">
    <property type="entry name" value="Ser-Thr/Tyr_kinase_cat_dom"/>
</dbReference>
<dbReference type="FunFam" id="3.30.505.10:FF:000051">
    <property type="entry name" value="Tyrosine-protein kinase"/>
    <property type="match status" value="1"/>
</dbReference>
<dbReference type="EC" id="2.7.10.2" evidence="8"/>
<proteinExistence type="inferred from homology"/>
<keyword evidence="4 7" id="KW-0067">ATP-binding</keyword>
<feature type="compositionally biased region" description="Polar residues" evidence="9">
    <location>
        <begin position="412"/>
        <end position="423"/>
    </location>
</feature>
<keyword evidence="1 8" id="KW-0808">Transferase</keyword>
<dbReference type="GO" id="GO:0004715">
    <property type="term" value="F:non-membrane spanning protein tyrosine kinase activity"/>
    <property type="evidence" value="ECO:0007669"/>
    <property type="project" value="UniProtKB-EC"/>
</dbReference>
<dbReference type="EMBL" id="CANHGI010000001">
    <property type="protein sequence ID" value="CAI5438251.1"/>
    <property type="molecule type" value="Genomic_DNA"/>
</dbReference>
<dbReference type="Pfam" id="PF07714">
    <property type="entry name" value="PK_Tyr_Ser-Thr"/>
    <property type="match status" value="1"/>
</dbReference>
<dbReference type="InterPro" id="IPR011009">
    <property type="entry name" value="Kinase-like_dom_sf"/>
</dbReference>
<dbReference type="Gene3D" id="1.10.510.10">
    <property type="entry name" value="Transferase(Phosphotransferase) domain 1"/>
    <property type="match status" value="1"/>
</dbReference>
<protein>
    <recommendedName>
        <fullName evidence="8">Tyrosine-protein kinase</fullName>
        <ecNumber evidence="8">2.7.10.2</ecNumber>
    </recommendedName>
</protein>
<evidence type="ECO:0000256" key="8">
    <source>
        <dbReference type="RuleBase" id="RU362096"/>
    </source>
</evidence>
<dbReference type="Proteomes" id="UP001152747">
    <property type="component" value="Unassembled WGS sequence"/>
</dbReference>
<reference evidence="12" key="1">
    <citation type="submission" date="2022-11" db="EMBL/GenBank/DDBJ databases">
        <authorList>
            <person name="Kikuchi T."/>
        </authorList>
    </citation>
    <scope>NUCLEOTIDE SEQUENCE</scope>
    <source>
        <strain evidence="12">PS1010</strain>
    </source>
</reference>
<evidence type="ECO:0000256" key="5">
    <source>
        <dbReference type="ARBA" id="ARBA00023137"/>
    </source>
</evidence>
<dbReference type="PRINTS" id="PR00109">
    <property type="entry name" value="TYRKINASE"/>
</dbReference>
<dbReference type="PROSITE" id="PS50001">
    <property type="entry name" value="SH2"/>
    <property type="match status" value="1"/>
</dbReference>
<keyword evidence="2 7" id="KW-0547">Nucleotide-binding</keyword>
<dbReference type="InterPro" id="IPR017441">
    <property type="entry name" value="Protein_kinase_ATP_BS"/>
</dbReference>
<feature type="domain" description="Protein kinase" evidence="11">
    <location>
        <begin position="121"/>
        <end position="384"/>
    </location>
</feature>
<feature type="region of interest" description="Disordered" evidence="9">
    <location>
        <begin position="390"/>
        <end position="423"/>
    </location>
</feature>
<dbReference type="FunFam" id="3.30.200.20:FF:000518">
    <property type="entry name" value="Tyrosine-protein kinase"/>
    <property type="match status" value="1"/>
</dbReference>
<dbReference type="SMART" id="SM00219">
    <property type="entry name" value="TyrKc"/>
    <property type="match status" value="1"/>
</dbReference>
<feature type="compositionally biased region" description="Basic and acidic residues" evidence="9">
    <location>
        <begin position="401"/>
        <end position="411"/>
    </location>
</feature>
<evidence type="ECO:0000256" key="7">
    <source>
        <dbReference type="PROSITE-ProRule" id="PRU10141"/>
    </source>
</evidence>
<dbReference type="CDD" id="cd00192">
    <property type="entry name" value="PTKc"/>
    <property type="match status" value="1"/>
</dbReference>
<sequence>MVDKNILRERWYHGLLPREDIRLMLTKPGEYLVRSTEPVAGQKRQYVLSAVADNDQQPTHFVLHEANGKVFVETKGFESISKLIEHYLNDKEVIMAKGGTAKVILRTPVIRQKWELSHDDVTMKKKLGEGAFGEVWRGVLIRLDNSSVVDVAVKTAKLESMNKEQIKEIMHEARLMRNLDHPNVVKFYGVAAGQEPLYVIMELADGGALDSALQKNKFPMAKKMELIYQASCGVAYIHEMNLLHRDIAARNCLYGGGQVKISDFGLSREGKEYKMDLSKKVPIRWLPPETIKTGIYTQKVDVFAFGIMAWEITENGKEPYPGLRVAEVVGKVMTGYRMPFAPEVEKSFANFINDKCWPENPDNRLFMKDIQNHLKSNYMKNSFLKKAKNSSLVRSFHRQKKDGSVMQKKESSVMQKSSASKVE</sequence>
<dbReference type="Pfam" id="PF00017">
    <property type="entry name" value="SH2"/>
    <property type="match status" value="1"/>
</dbReference>
<dbReference type="InterPro" id="IPR020635">
    <property type="entry name" value="Tyr_kinase_cat_dom"/>
</dbReference>
<dbReference type="InterPro" id="IPR000980">
    <property type="entry name" value="SH2"/>
</dbReference>
<evidence type="ECO:0000256" key="2">
    <source>
        <dbReference type="ARBA" id="ARBA00022741"/>
    </source>
</evidence>
<evidence type="ECO:0000256" key="3">
    <source>
        <dbReference type="ARBA" id="ARBA00022777"/>
    </source>
</evidence>
<dbReference type="Gene3D" id="3.30.505.10">
    <property type="entry name" value="SH2 domain"/>
    <property type="match status" value="1"/>
</dbReference>
<gene>
    <name evidence="12" type="ORF">CAMP_LOCUS888</name>
</gene>
<dbReference type="PROSITE" id="PS00107">
    <property type="entry name" value="PROTEIN_KINASE_ATP"/>
    <property type="match status" value="1"/>
</dbReference>